<accession>A0A4Z2I5N6</accession>
<dbReference type="Proteomes" id="UP000314294">
    <property type="component" value="Unassembled WGS sequence"/>
</dbReference>
<organism evidence="1 2">
    <name type="scientific">Liparis tanakae</name>
    <name type="common">Tanaka's snailfish</name>
    <dbReference type="NCBI Taxonomy" id="230148"/>
    <lineage>
        <taxon>Eukaryota</taxon>
        <taxon>Metazoa</taxon>
        <taxon>Chordata</taxon>
        <taxon>Craniata</taxon>
        <taxon>Vertebrata</taxon>
        <taxon>Euteleostomi</taxon>
        <taxon>Actinopterygii</taxon>
        <taxon>Neopterygii</taxon>
        <taxon>Teleostei</taxon>
        <taxon>Neoteleostei</taxon>
        <taxon>Acanthomorphata</taxon>
        <taxon>Eupercaria</taxon>
        <taxon>Perciformes</taxon>
        <taxon>Cottioidei</taxon>
        <taxon>Cottales</taxon>
        <taxon>Liparidae</taxon>
        <taxon>Liparis</taxon>
    </lineage>
</organism>
<name>A0A4Z2I5N6_9TELE</name>
<evidence type="ECO:0000313" key="1">
    <source>
        <dbReference type="EMBL" id="TNN73327.1"/>
    </source>
</evidence>
<protein>
    <submittedName>
        <fullName evidence="1">Uncharacterized protein</fullName>
    </submittedName>
</protein>
<gene>
    <name evidence="1" type="ORF">EYF80_016490</name>
</gene>
<reference evidence="1 2" key="1">
    <citation type="submission" date="2019-03" db="EMBL/GenBank/DDBJ databases">
        <title>First draft genome of Liparis tanakae, snailfish: a comprehensive survey of snailfish specific genes.</title>
        <authorList>
            <person name="Kim W."/>
            <person name="Song I."/>
            <person name="Jeong J.-H."/>
            <person name="Kim D."/>
            <person name="Kim S."/>
            <person name="Ryu S."/>
            <person name="Song J.Y."/>
            <person name="Lee S.K."/>
        </authorList>
    </citation>
    <scope>NUCLEOTIDE SEQUENCE [LARGE SCALE GENOMIC DNA]</scope>
    <source>
        <tissue evidence="1">Muscle</tissue>
    </source>
</reference>
<evidence type="ECO:0000313" key="2">
    <source>
        <dbReference type="Proteomes" id="UP000314294"/>
    </source>
</evidence>
<proteinExistence type="predicted"/>
<keyword evidence="2" id="KW-1185">Reference proteome</keyword>
<comment type="caution">
    <text evidence="1">The sequence shown here is derived from an EMBL/GenBank/DDBJ whole genome shotgun (WGS) entry which is preliminary data.</text>
</comment>
<dbReference type="EMBL" id="SRLO01000126">
    <property type="protein sequence ID" value="TNN73327.1"/>
    <property type="molecule type" value="Genomic_DNA"/>
</dbReference>
<dbReference type="AlphaFoldDB" id="A0A4Z2I5N6"/>
<sequence length="79" mass="9026">MFLRDKTDTFTRDMFVPSHKRNVYLSKKSQRARVFLVARISKSQAGCCGYKKDVWARSFAQFSDPESSSSAEPLKQADS</sequence>